<evidence type="ECO:0000313" key="2">
    <source>
        <dbReference type="Proteomes" id="UP001177212"/>
    </source>
</evidence>
<dbReference type="Proteomes" id="UP001177212">
    <property type="component" value="Unassembled WGS sequence"/>
</dbReference>
<sequence>MLNSTDIKHWLTEKTLKERNKKAKSILLERYGSIHKGLEAILETNLPRNKDAVSGHNFIAVYKNDDPTESFGLKDKTTHQYNSAFRGDILSCIGFFYGAEKEKRSYEGANAFADFFKIPTWVLSFEQRDLAIEFLISKYGSLRSAGESLSNMTLYKCPTKTGQNWESTKGYRLLEDDDSFCVVHLTDGVCAPKANFFANLGAVFGYTDKAADEKGWEIVLDDIIGSPSNVTVDPQASIRAKQLEKEREEKAYNKSQTALARARDILSQAESGFKAKEIYANYLTNDRGIKGIVAEELSDHILMVEKLQYFNPSDTENHKKYFTSIILPLVKKQDIHALHVIHLEKNGSEWRKANIVTAKKDLSTWSVEQGSSCTISQCDNAKSLYIGEGNENVSSYLGAIRSRIGEKPAQDFKCTNTATRLSGYDSSEDKYDCYNILVDRDFSGAGMRHSMIKRHKLQAEGKDVTLIVPPSIKLPIFIYVKEDNEALTLSNCFDEAEYWNAMDVVFSEKAHSEGRSYKSRYKSLVVVNEKQMSQLSESQKEIAILDSELNKNDYPKGVDWSDIIAVNSELAFELSDMYERLIQECA</sequence>
<dbReference type="RefSeq" id="WP_305472586.1">
    <property type="nucleotide sequence ID" value="NZ_JAUYVT010000014.1"/>
</dbReference>
<organism evidence="1 2">
    <name type="scientific">Pseudoalteromonas marina</name>
    <dbReference type="NCBI Taxonomy" id="267375"/>
    <lineage>
        <taxon>Bacteria</taxon>
        <taxon>Pseudomonadati</taxon>
        <taxon>Pseudomonadota</taxon>
        <taxon>Gammaproteobacteria</taxon>
        <taxon>Alteromonadales</taxon>
        <taxon>Pseudoalteromonadaceae</taxon>
        <taxon>Pseudoalteromonas</taxon>
    </lineage>
</organism>
<protein>
    <submittedName>
        <fullName evidence="1">Uncharacterized protein</fullName>
    </submittedName>
</protein>
<reference evidence="1" key="1">
    <citation type="submission" date="2023-07" db="EMBL/GenBank/DDBJ databases">
        <title>Genome content predicts the carbon catabolic preferences of heterotrophic bacteria.</title>
        <authorList>
            <person name="Gralka M."/>
        </authorList>
    </citation>
    <scope>NUCLEOTIDE SEQUENCE</scope>
    <source>
        <strain evidence="1">4G09</strain>
    </source>
</reference>
<evidence type="ECO:0000313" key="1">
    <source>
        <dbReference type="EMBL" id="MDP2565835.1"/>
    </source>
</evidence>
<gene>
    <name evidence="1" type="ORF">Q8W34_14405</name>
</gene>
<proteinExistence type="predicted"/>
<comment type="caution">
    <text evidence="1">The sequence shown here is derived from an EMBL/GenBank/DDBJ whole genome shotgun (WGS) entry which is preliminary data.</text>
</comment>
<keyword evidence="2" id="KW-1185">Reference proteome</keyword>
<name>A0ABT9FGT3_9GAMM</name>
<dbReference type="EMBL" id="JAUYVT010000014">
    <property type="protein sequence ID" value="MDP2565835.1"/>
    <property type="molecule type" value="Genomic_DNA"/>
</dbReference>
<accession>A0ABT9FGT3</accession>